<name>A0A3N2RP32_9ENTR</name>
<dbReference type="AlphaFoldDB" id="A0A3N2RP32"/>
<keyword evidence="1" id="KW-1133">Transmembrane helix</keyword>
<sequence length="111" mass="12320">MWRFIKISAVIMGVISLPITFLAGFRADRLDGGDHSTAALVAITASAIFALVVTLFIIPLIFSKKRLIDPSTGKEESLIVFFDFKAKMMMAIILSILIHMSMVVRYLPMLT</sequence>
<dbReference type="RefSeq" id="WP_123652835.1">
    <property type="nucleotide sequence ID" value="NZ_CAXTIH010000003.1"/>
</dbReference>
<keyword evidence="1" id="KW-0472">Membrane</keyword>
<proteinExistence type="predicted"/>
<protein>
    <submittedName>
        <fullName evidence="2">Uncharacterized protein</fullName>
    </submittedName>
</protein>
<organism evidence="2 3">
    <name type="scientific">Kluyvera ascorbata</name>
    <dbReference type="NCBI Taxonomy" id="51288"/>
    <lineage>
        <taxon>Bacteria</taxon>
        <taxon>Pseudomonadati</taxon>
        <taxon>Pseudomonadota</taxon>
        <taxon>Gammaproteobacteria</taxon>
        <taxon>Enterobacterales</taxon>
        <taxon>Enterobacteriaceae</taxon>
        <taxon>Kluyvera</taxon>
    </lineage>
</organism>
<evidence type="ECO:0000313" key="3">
    <source>
        <dbReference type="Proteomes" id="UP000268051"/>
    </source>
</evidence>
<dbReference type="EMBL" id="RHFN01000053">
    <property type="protein sequence ID" value="ROU09220.1"/>
    <property type="molecule type" value="Genomic_DNA"/>
</dbReference>
<feature type="transmembrane region" description="Helical" evidence="1">
    <location>
        <begin position="37"/>
        <end position="62"/>
    </location>
</feature>
<evidence type="ECO:0000256" key="1">
    <source>
        <dbReference type="SAM" id="Phobius"/>
    </source>
</evidence>
<reference evidence="2 3" key="1">
    <citation type="submission" date="2018-10" db="EMBL/GenBank/DDBJ databases">
        <title>Horizontal transference of carbapenem resistance between Klebsiella pneumoniae and Kluyvera ascorbata during abdominal infection: a case report.</title>
        <authorList>
            <person name="Raro O.H.F."/>
            <person name="Lima-Morales D."/>
            <person name="Barth A.L."/>
            <person name="Paim T.G.S."/>
            <person name="Mott M.P."/>
            <person name="Riche C.V.W."/>
            <person name="Teixeira U.F."/>
            <person name="Waechter F."/>
            <person name="Dias C.A.G."/>
        </authorList>
    </citation>
    <scope>NUCLEOTIDE SEQUENCE [LARGE SCALE GENOMIC DNA]</scope>
    <source>
        <strain evidence="2 3">OT2</strain>
    </source>
</reference>
<comment type="caution">
    <text evidence="2">The sequence shown here is derived from an EMBL/GenBank/DDBJ whole genome shotgun (WGS) entry which is preliminary data.</text>
</comment>
<accession>A0A3N2RP32</accession>
<feature type="transmembrane region" description="Helical" evidence="1">
    <location>
        <begin position="88"/>
        <end position="107"/>
    </location>
</feature>
<evidence type="ECO:0000313" key="2">
    <source>
        <dbReference type="EMBL" id="ROU09220.1"/>
    </source>
</evidence>
<gene>
    <name evidence="2" type="ORF">EB837_25265</name>
</gene>
<dbReference type="Proteomes" id="UP000268051">
    <property type="component" value="Unassembled WGS sequence"/>
</dbReference>
<feature type="transmembrane region" description="Helical" evidence="1">
    <location>
        <begin position="7"/>
        <end position="25"/>
    </location>
</feature>
<keyword evidence="1" id="KW-0812">Transmembrane</keyword>